<dbReference type="NCBIfam" id="NF007576">
    <property type="entry name" value="PRK10208.1"/>
    <property type="match status" value="1"/>
</dbReference>
<dbReference type="GO" id="GO:0071468">
    <property type="term" value="P:cellular response to acidic pH"/>
    <property type="evidence" value="ECO:0007669"/>
    <property type="project" value="InterPro"/>
</dbReference>
<dbReference type="InterPro" id="IPR036831">
    <property type="entry name" value="HdeA_sf"/>
</dbReference>
<evidence type="ECO:0000313" key="6">
    <source>
        <dbReference type="Proteomes" id="UP000254925"/>
    </source>
</evidence>
<dbReference type="AlphaFoldDB" id="A0A370HN76"/>
<reference evidence="5 6" key="1">
    <citation type="submission" date="2018-07" db="EMBL/GenBank/DDBJ databases">
        <title>Genomic Encyclopedia of Type Strains, Phase IV (KMG-IV): sequencing the most valuable type-strain genomes for metagenomic binning, comparative biology and taxonomic classification.</title>
        <authorList>
            <person name="Goeker M."/>
        </authorList>
    </citation>
    <scope>NUCLEOTIDE SEQUENCE [LARGE SCALE GENOMIC DNA]</scope>
    <source>
        <strain evidence="5 6">DSM 14364</strain>
    </source>
</reference>
<organism evidence="5 6">
    <name type="scientific">Microvirga subterranea</name>
    <dbReference type="NCBI Taxonomy" id="186651"/>
    <lineage>
        <taxon>Bacteria</taxon>
        <taxon>Pseudomonadati</taxon>
        <taxon>Pseudomonadota</taxon>
        <taxon>Alphaproteobacteria</taxon>
        <taxon>Hyphomicrobiales</taxon>
        <taxon>Methylobacteriaceae</taxon>
        <taxon>Microvirga</taxon>
    </lineage>
</organism>
<sequence>MKAAVFALNFITIGILGVTAVQAQQPAGSAGKAADAKKPLTEWTCADFMGADDTFRPKLVYWATAYSKAGKPEAAIVDVRGTESVVPIVAEECRKTPQETFLQKLDAAWKSFEKKL</sequence>
<dbReference type="Proteomes" id="UP000254925">
    <property type="component" value="Unassembled WGS sequence"/>
</dbReference>
<feature type="chain" id="PRO_5016579614" evidence="4">
    <location>
        <begin position="24"/>
        <end position="116"/>
    </location>
</feature>
<evidence type="ECO:0000256" key="3">
    <source>
        <dbReference type="ARBA" id="ARBA00023186"/>
    </source>
</evidence>
<keyword evidence="2" id="KW-0574">Periplasm</keyword>
<evidence type="ECO:0000256" key="4">
    <source>
        <dbReference type="SAM" id="SignalP"/>
    </source>
</evidence>
<name>A0A370HN76_9HYPH</name>
<keyword evidence="1 4" id="KW-0732">Signal</keyword>
<accession>A0A370HN76</accession>
<keyword evidence="6" id="KW-1185">Reference proteome</keyword>
<comment type="caution">
    <text evidence="5">The sequence shown here is derived from an EMBL/GenBank/DDBJ whole genome shotgun (WGS) entry which is preliminary data.</text>
</comment>
<evidence type="ECO:0000313" key="5">
    <source>
        <dbReference type="EMBL" id="RDI59780.1"/>
    </source>
</evidence>
<dbReference type="EMBL" id="QQBB01000003">
    <property type="protein sequence ID" value="RDI59780.1"/>
    <property type="molecule type" value="Genomic_DNA"/>
</dbReference>
<keyword evidence="3" id="KW-0143">Chaperone</keyword>
<dbReference type="RefSeq" id="WP_114769517.1">
    <property type="nucleotide sequence ID" value="NZ_QQBB01000003.1"/>
</dbReference>
<dbReference type="Gene3D" id="1.10.890.10">
    <property type="entry name" value="HNS-dependent expression A"/>
    <property type="match status" value="1"/>
</dbReference>
<proteinExistence type="predicted"/>
<feature type="signal peptide" evidence="4">
    <location>
        <begin position="1"/>
        <end position="23"/>
    </location>
</feature>
<dbReference type="SUPFAM" id="SSF47752">
    <property type="entry name" value="Protein HNS-dependent expression A, HdeA"/>
    <property type="match status" value="1"/>
</dbReference>
<dbReference type="Pfam" id="PF06411">
    <property type="entry name" value="HdeA"/>
    <property type="match status" value="1"/>
</dbReference>
<dbReference type="OrthoDB" id="7581659at2"/>
<dbReference type="InterPro" id="IPR010486">
    <property type="entry name" value="HNS-dep_expression_A/B"/>
</dbReference>
<dbReference type="InterPro" id="IPR038303">
    <property type="entry name" value="HdeA/HdeB_sf"/>
</dbReference>
<dbReference type="GO" id="GO:0030288">
    <property type="term" value="C:outer membrane-bounded periplasmic space"/>
    <property type="evidence" value="ECO:0007669"/>
    <property type="project" value="InterPro"/>
</dbReference>
<gene>
    <name evidence="5" type="ORF">DES45_10331</name>
</gene>
<evidence type="ECO:0000256" key="1">
    <source>
        <dbReference type="ARBA" id="ARBA00022729"/>
    </source>
</evidence>
<evidence type="ECO:0000256" key="2">
    <source>
        <dbReference type="ARBA" id="ARBA00022764"/>
    </source>
</evidence>
<protein>
    <submittedName>
        <fullName evidence="5">Acid stress chaperone HdeA</fullName>
    </submittedName>
</protein>